<name>A0A564W9S6_9PROT</name>
<reference evidence="6" key="1">
    <citation type="submission" date="2018-11" db="EMBL/GenBank/DDBJ databases">
        <authorList>
            <person name="Onetto C."/>
        </authorList>
    </citation>
    <scope>NUCLEOTIDE SEQUENCE [LARGE SCALE GENOMIC DNA]</scope>
</reference>
<organism evidence="6 7">
    <name type="scientific">Candidatus Defluviicoccus seviourii</name>
    <dbReference type="NCBI Taxonomy" id="2565273"/>
    <lineage>
        <taxon>Bacteria</taxon>
        <taxon>Pseudomonadati</taxon>
        <taxon>Pseudomonadota</taxon>
        <taxon>Alphaproteobacteria</taxon>
        <taxon>Rhodospirillales</taxon>
        <taxon>Rhodospirillaceae</taxon>
        <taxon>Defluviicoccus</taxon>
    </lineage>
</organism>
<evidence type="ECO:0000256" key="5">
    <source>
        <dbReference type="ARBA" id="ARBA00023136"/>
    </source>
</evidence>
<evidence type="ECO:0000256" key="3">
    <source>
        <dbReference type="ARBA" id="ARBA00022475"/>
    </source>
</evidence>
<accession>A0A564W9S6</accession>
<keyword evidence="5" id="KW-0472">Membrane</keyword>
<keyword evidence="3" id="KW-1003">Cell membrane</keyword>
<dbReference type="GO" id="GO:0012505">
    <property type="term" value="C:endomembrane system"/>
    <property type="evidence" value="ECO:0007669"/>
    <property type="project" value="UniProtKB-SubCell"/>
</dbReference>
<gene>
    <name evidence="6" type="ORF">DF3PA_100048</name>
</gene>
<dbReference type="PANTHER" id="PTHR30024">
    <property type="entry name" value="ALIPHATIC SULFONATES-BINDING PROTEIN-RELATED"/>
    <property type="match status" value="1"/>
</dbReference>
<evidence type="ECO:0000256" key="4">
    <source>
        <dbReference type="ARBA" id="ARBA00022519"/>
    </source>
</evidence>
<dbReference type="PANTHER" id="PTHR30024:SF43">
    <property type="entry name" value="BLL4572 PROTEIN"/>
    <property type="match status" value="1"/>
</dbReference>
<keyword evidence="7" id="KW-1185">Reference proteome</keyword>
<sequence>MRDNQVMTLEVEPQTRRDARHLPTITLGFIPLTDCAVLAVARERGFAVREGIDLRLSREVSWANIRDKVALGHLQGAQMLAGMPIATTLGINQIPMPMQVPFCLNRNGNAITVSNTLHDAMAQGDGLPAWDDVAAAGRALQRVIAQRQAEGRAPLTFGMVYPFSCHNYELRYWMAASGIDPDNDVRLVVVPPPLMVDSLRDGHIDGFCVGEPWSSVAVEANLGRIIVSKAKLWRHGMEKVVGVPKVWASQNGAVLAALIRALDRAAAWADDPANCHELATLLAAPEYLGMPEGVVARALCGEILTGSGLEHRAVDDFLVLHRNGANLPSIEHALWIYSQMVRWRQAVRRPGDEAVIRAIFRPDVYRAALAGAPWEPDPMAAGPGIEASDELDLFDHRPFDPTNIDAYLA</sequence>
<protein>
    <submittedName>
        <fullName evidence="6">Nitrate transporter component, nrtA</fullName>
    </submittedName>
</protein>
<dbReference type="Gene3D" id="3.40.190.10">
    <property type="entry name" value="Periplasmic binding protein-like II"/>
    <property type="match status" value="2"/>
</dbReference>
<dbReference type="Proteomes" id="UP000326641">
    <property type="component" value="Unassembled WGS sequence"/>
</dbReference>
<proteinExistence type="predicted"/>
<dbReference type="InterPro" id="IPR044527">
    <property type="entry name" value="NrtA/CpmA_ABC-bd_dom"/>
</dbReference>
<evidence type="ECO:0000313" key="6">
    <source>
        <dbReference type="EMBL" id="VUX45200.1"/>
    </source>
</evidence>
<evidence type="ECO:0000256" key="2">
    <source>
        <dbReference type="ARBA" id="ARBA00022448"/>
    </source>
</evidence>
<evidence type="ECO:0000313" key="7">
    <source>
        <dbReference type="Proteomes" id="UP000326641"/>
    </source>
</evidence>
<dbReference type="AlphaFoldDB" id="A0A564W9S6"/>
<keyword evidence="4" id="KW-0997">Cell inner membrane</keyword>
<dbReference type="Pfam" id="PF13379">
    <property type="entry name" value="NMT1_2"/>
    <property type="match status" value="1"/>
</dbReference>
<comment type="caution">
    <text evidence="6">The sequence shown here is derived from an EMBL/GenBank/DDBJ whole genome shotgun (WGS) entry which is preliminary data.</text>
</comment>
<comment type="subcellular location">
    <subcellularLocation>
        <location evidence="1">Endomembrane system</location>
    </subcellularLocation>
</comment>
<evidence type="ECO:0000256" key="1">
    <source>
        <dbReference type="ARBA" id="ARBA00004308"/>
    </source>
</evidence>
<keyword evidence="2" id="KW-0813">Transport</keyword>
<dbReference type="EMBL" id="UXAT02000002">
    <property type="protein sequence ID" value="VUX45200.1"/>
    <property type="molecule type" value="Genomic_DNA"/>
</dbReference>
<dbReference type="CDD" id="cd13553">
    <property type="entry name" value="PBP2_NrtA_CpmA_like"/>
    <property type="match status" value="1"/>
</dbReference>
<dbReference type="SUPFAM" id="SSF53850">
    <property type="entry name" value="Periplasmic binding protein-like II"/>
    <property type="match status" value="1"/>
</dbReference>